<dbReference type="Proteomes" id="UP000836841">
    <property type="component" value="Chromosome 3"/>
</dbReference>
<keyword evidence="4" id="KW-0723">Serine/threonine-protein kinase</keyword>
<evidence type="ECO:0000256" key="9">
    <source>
        <dbReference type="ARBA" id="ARBA00022840"/>
    </source>
</evidence>
<dbReference type="PANTHER" id="PTHR47982:SF45">
    <property type="entry name" value="NON-SPECIFIC SERINE_THREONINE PROTEIN KINASE"/>
    <property type="match status" value="1"/>
</dbReference>
<sequence length="218" mass="24595">MAARNLSNKDYASNHQSDRIDKSLVFKICQTDFCKWVYFANPRNKELVNATNGFSQENLLGEGEFGCAYKGYYLMGRVVAVKHLKIGEGQGDHEFKSEVETLSIIHHRHLVSIMGHCISGDGRLLIYDYVSNIDLYFHLHSSKEVLDWATRVKIAASAAVDYLISMKIVICISYTETLSHLTFLEDIFDARVSGFGLARLALDWNTHTITRVIGTIAL</sequence>
<dbReference type="AlphaFoldDB" id="A0AAU9S015"/>
<evidence type="ECO:0000256" key="7">
    <source>
        <dbReference type="ARBA" id="ARBA00022741"/>
    </source>
</evidence>
<dbReference type="EMBL" id="OU466859">
    <property type="protein sequence ID" value="CAH2052171.1"/>
    <property type="molecule type" value="Genomic_DNA"/>
</dbReference>
<organism evidence="16 17">
    <name type="scientific">Thlaspi arvense</name>
    <name type="common">Field penny-cress</name>
    <dbReference type="NCBI Taxonomy" id="13288"/>
    <lineage>
        <taxon>Eukaryota</taxon>
        <taxon>Viridiplantae</taxon>
        <taxon>Streptophyta</taxon>
        <taxon>Embryophyta</taxon>
        <taxon>Tracheophyta</taxon>
        <taxon>Spermatophyta</taxon>
        <taxon>Magnoliopsida</taxon>
        <taxon>eudicotyledons</taxon>
        <taxon>Gunneridae</taxon>
        <taxon>Pentapetalae</taxon>
        <taxon>rosids</taxon>
        <taxon>malvids</taxon>
        <taxon>Brassicales</taxon>
        <taxon>Brassicaceae</taxon>
        <taxon>Thlaspideae</taxon>
        <taxon>Thlaspi</taxon>
    </lineage>
</organism>
<dbReference type="Pfam" id="PF07714">
    <property type="entry name" value="PK_Tyr_Ser-Thr"/>
    <property type="match status" value="1"/>
</dbReference>
<dbReference type="Gene3D" id="3.30.200.20">
    <property type="entry name" value="Phosphorylase Kinase, domain 1"/>
    <property type="match status" value="1"/>
</dbReference>
<proteinExistence type="predicted"/>
<gene>
    <name evidence="16" type="ORF">TAV2_LOCUS11647</name>
</gene>
<comment type="catalytic activity">
    <reaction evidence="12">
        <text>L-threonyl-[protein] + ATP = O-phospho-L-threonyl-[protein] + ADP + H(+)</text>
        <dbReference type="Rhea" id="RHEA:46608"/>
        <dbReference type="Rhea" id="RHEA-COMP:11060"/>
        <dbReference type="Rhea" id="RHEA-COMP:11605"/>
        <dbReference type="ChEBI" id="CHEBI:15378"/>
        <dbReference type="ChEBI" id="CHEBI:30013"/>
        <dbReference type="ChEBI" id="CHEBI:30616"/>
        <dbReference type="ChEBI" id="CHEBI:61977"/>
        <dbReference type="ChEBI" id="CHEBI:456216"/>
        <dbReference type="EC" id="2.7.11.1"/>
    </reaction>
</comment>
<keyword evidence="8" id="KW-0418">Kinase</keyword>
<keyword evidence="5" id="KW-0808">Transferase</keyword>
<keyword evidence="17" id="KW-1185">Reference proteome</keyword>
<feature type="domain" description="Protein kinase" evidence="15">
    <location>
        <begin position="54"/>
        <end position="218"/>
    </location>
</feature>
<keyword evidence="9 14" id="KW-0067">ATP-binding</keyword>
<dbReference type="InterPro" id="IPR000719">
    <property type="entry name" value="Prot_kinase_dom"/>
</dbReference>
<dbReference type="PROSITE" id="PS00107">
    <property type="entry name" value="PROTEIN_KINASE_ATP"/>
    <property type="match status" value="1"/>
</dbReference>
<evidence type="ECO:0000256" key="12">
    <source>
        <dbReference type="ARBA" id="ARBA00047899"/>
    </source>
</evidence>
<dbReference type="GO" id="GO:0005524">
    <property type="term" value="F:ATP binding"/>
    <property type="evidence" value="ECO:0007669"/>
    <property type="project" value="UniProtKB-UniRule"/>
</dbReference>
<reference evidence="16 17" key="1">
    <citation type="submission" date="2022-03" db="EMBL/GenBank/DDBJ databases">
        <authorList>
            <person name="Nunn A."/>
            <person name="Chopra R."/>
            <person name="Nunn A."/>
            <person name="Contreras Garrido A."/>
        </authorList>
    </citation>
    <scope>NUCLEOTIDE SEQUENCE [LARGE SCALE GENOMIC DNA]</scope>
</reference>
<dbReference type="PANTHER" id="PTHR47982">
    <property type="entry name" value="PROLINE-RICH RECEPTOR-LIKE PROTEIN KINASE PERK4"/>
    <property type="match status" value="1"/>
</dbReference>
<dbReference type="PROSITE" id="PS50011">
    <property type="entry name" value="PROTEIN_KINASE_DOM"/>
    <property type="match status" value="1"/>
</dbReference>
<evidence type="ECO:0000256" key="1">
    <source>
        <dbReference type="ARBA" id="ARBA00004162"/>
    </source>
</evidence>
<name>A0AAU9S015_THLAR</name>
<dbReference type="InterPro" id="IPR011009">
    <property type="entry name" value="Kinase-like_dom_sf"/>
</dbReference>
<keyword evidence="3" id="KW-1003">Cell membrane</keyword>
<dbReference type="SUPFAM" id="SSF56112">
    <property type="entry name" value="Protein kinase-like (PK-like)"/>
    <property type="match status" value="1"/>
</dbReference>
<comment type="catalytic activity">
    <reaction evidence="13">
        <text>L-seryl-[protein] + ATP = O-phospho-L-seryl-[protein] + ADP + H(+)</text>
        <dbReference type="Rhea" id="RHEA:17989"/>
        <dbReference type="Rhea" id="RHEA-COMP:9863"/>
        <dbReference type="Rhea" id="RHEA-COMP:11604"/>
        <dbReference type="ChEBI" id="CHEBI:15378"/>
        <dbReference type="ChEBI" id="CHEBI:29999"/>
        <dbReference type="ChEBI" id="CHEBI:30616"/>
        <dbReference type="ChEBI" id="CHEBI:83421"/>
        <dbReference type="ChEBI" id="CHEBI:456216"/>
        <dbReference type="EC" id="2.7.11.1"/>
    </reaction>
</comment>
<dbReference type="InterPro" id="IPR001245">
    <property type="entry name" value="Ser-Thr/Tyr_kinase_cat_dom"/>
</dbReference>
<evidence type="ECO:0000256" key="6">
    <source>
        <dbReference type="ARBA" id="ARBA00022692"/>
    </source>
</evidence>
<evidence type="ECO:0000313" key="17">
    <source>
        <dbReference type="Proteomes" id="UP000836841"/>
    </source>
</evidence>
<evidence type="ECO:0000313" key="16">
    <source>
        <dbReference type="EMBL" id="CAH2052171.1"/>
    </source>
</evidence>
<evidence type="ECO:0000256" key="2">
    <source>
        <dbReference type="ARBA" id="ARBA00012513"/>
    </source>
</evidence>
<protein>
    <recommendedName>
        <fullName evidence="2">non-specific serine/threonine protein kinase</fullName>
        <ecNumber evidence="2">2.7.11.1</ecNumber>
    </recommendedName>
</protein>
<evidence type="ECO:0000256" key="8">
    <source>
        <dbReference type="ARBA" id="ARBA00022777"/>
    </source>
</evidence>
<evidence type="ECO:0000259" key="15">
    <source>
        <dbReference type="PROSITE" id="PS50011"/>
    </source>
</evidence>
<evidence type="ECO:0000256" key="3">
    <source>
        <dbReference type="ARBA" id="ARBA00022475"/>
    </source>
</evidence>
<dbReference type="InterPro" id="IPR047117">
    <property type="entry name" value="PERK1-13-like"/>
</dbReference>
<dbReference type="EC" id="2.7.11.1" evidence="2"/>
<evidence type="ECO:0000256" key="4">
    <source>
        <dbReference type="ARBA" id="ARBA00022527"/>
    </source>
</evidence>
<evidence type="ECO:0000256" key="11">
    <source>
        <dbReference type="ARBA" id="ARBA00023136"/>
    </source>
</evidence>
<keyword evidence="10" id="KW-1133">Transmembrane helix</keyword>
<keyword evidence="11" id="KW-0472">Membrane</keyword>
<evidence type="ECO:0000256" key="14">
    <source>
        <dbReference type="PROSITE-ProRule" id="PRU10141"/>
    </source>
</evidence>
<feature type="binding site" evidence="14">
    <location>
        <position position="82"/>
    </location>
    <ligand>
        <name>ATP</name>
        <dbReference type="ChEBI" id="CHEBI:30616"/>
    </ligand>
</feature>
<accession>A0AAU9S015</accession>
<comment type="subcellular location">
    <subcellularLocation>
        <location evidence="1">Cell membrane</location>
        <topology evidence="1">Single-pass membrane protein</topology>
    </subcellularLocation>
</comment>
<evidence type="ECO:0000256" key="10">
    <source>
        <dbReference type="ARBA" id="ARBA00022989"/>
    </source>
</evidence>
<dbReference type="GO" id="GO:0005886">
    <property type="term" value="C:plasma membrane"/>
    <property type="evidence" value="ECO:0007669"/>
    <property type="project" value="UniProtKB-SubCell"/>
</dbReference>
<keyword evidence="7 14" id="KW-0547">Nucleotide-binding</keyword>
<dbReference type="GO" id="GO:0004674">
    <property type="term" value="F:protein serine/threonine kinase activity"/>
    <property type="evidence" value="ECO:0007669"/>
    <property type="project" value="UniProtKB-KW"/>
</dbReference>
<dbReference type="FunFam" id="3.30.200.20:FF:000162">
    <property type="entry name" value="Adenine nucleotide alpha hydrolase-like domain kinase"/>
    <property type="match status" value="1"/>
</dbReference>
<evidence type="ECO:0000256" key="13">
    <source>
        <dbReference type="ARBA" id="ARBA00048679"/>
    </source>
</evidence>
<evidence type="ECO:0000256" key="5">
    <source>
        <dbReference type="ARBA" id="ARBA00022679"/>
    </source>
</evidence>
<keyword evidence="6" id="KW-0812">Transmembrane</keyword>
<dbReference type="InterPro" id="IPR017441">
    <property type="entry name" value="Protein_kinase_ATP_BS"/>
</dbReference>